<keyword evidence="1" id="KW-0732">Signal</keyword>
<reference evidence="2 3" key="1">
    <citation type="journal article" date="2005" name="Proc. Natl. Acad. Sci. U.S.A.">
        <title>Complete genome sequence of Vibrio fischeri: a symbiotic bacterium with pathogenic congeners.</title>
        <authorList>
            <person name="Ruby E.G."/>
            <person name="Urbanowski M."/>
            <person name="Campbell J."/>
            <person name="Dunn A."/>
            <person name="Faini M."/>
            <person name="Gunsalus R."/>
            <person name="Lostroh P."/>
            <person name="Lupp C."/>
            <person name="McCann J."/>
            <person name="Millikan D."/>
            <person name="Schaefer A."/>
            <person name="Stabb E."/>
            <person name="Stevens A."/>
            <person name="Visick K."/>
            <person name="Whistler C."/>
            <person name="Greenberg E.P."/>
        </authorList>
    </citation>
    <scope>NUCLEOTIDE SEQUENCE [LARGE SCALE GENOMIC DNA]</scope>
    <source>
        <strain evidence="3">ATCC 700601 / ES114</strain>
    </source>
</reference>
<dbReference type="Proteomes" id="UP000000537">
    <property type="component" value="Chromosome II"/>
</dbReference>
<dbReference type="RefSeq" id="WP_011263372.1">
    <property type="nucleotide sequence ID" value="NC_006841.2"/>
</dbReference>
<protein>
    <submittedName>
        <fullName evidence="2">Lipoprotein, putative</fullName>
    </submittedName>
</protein>
<dbReference type="PROSITE" id="PS51257">
    <property type="entry name" value="PROKAR_LIPOPROTEIN"/>
    <property type="match status" value="1"/>
</dbReference>
<dbReference type="EMBL" id="CP000021">
    <property type="protein sequence ID" value="AAW87586.1"/>
    <property type="molecule type" value="Genomic_DNA"/>
</dbReference>
<evidence type="ECO:0000313" key="3">
    <source>
        <dbReference type="Proteomes" id="UP000000537"/>
    </source>
</evidence>
<sequence>MKLKNKMLLASAISFALTACGGSDSDNNELITASLTGKAIDGYIEGATVYLDLNFNRQLDSNEPHAITSNLGDYRLELNQAQQECAQYVPLIVDVPVGAIDEDLGIVEKAYQMVLPPKFEPITKEDLYHVTPLTTVLWTSVEKELASNGTLTCESVKNDYQKRETLISSLNQAIDRVVYHYNIPEDVIFDDFIAAGDADTSLKAQEIVRGLQQSFTATEELKRQNPNALFAYVDYHKGDYRDNNNAYPTAWYREQLISFDNEQRSELVKVRDDFSQDIRTIIYGKTATTKGNNYTYRTSYEFESRNGDSSPYTCDIKEEISDVVSSNKTYSLVNLTNNNANTFEDCIPSDIAQAITHRYAIIDYTGNNDRFSSQFGYDRNAGSFPFLSDWVGFESNHHQLDLNELMTNFENLPYQYDNLTAEPDASFWVKSKTVSMEDNTQIRTSYDNNGQYRKFTIFPNGTHKEECGTDGIVWAECTN</sequence>
<dbReference type="HOGENOM" id="CLU_031043_0_0_6"/>
<keyword evidence="2" id="KW-0449">Lipoprotein</keyword>
<name>Q5E060_ALIF1</name>
<dbReference type="AlphaFoldDB" id="Q5E060"/>
<dbReference type="eggNOG" id="ENOG502ZB9F">
    <property type="taxonomic scope" value="Bacteria"/>
</dbReference>
<dbReference type="GeneID" id="54165839"/>
<feature type="chain" id="PRO_5004255817" evidence="1">
    <location>
        <begin position="22"/>
        <end position="479"/>
    </location>
</feature>
<keyword evidence="3" id="KW-1185">Reference proteome</keyword>
<dbReference type="EnsemblBacteria" id="AAW87586">
    <property type="protein sequence ID" value="AAW87586"/>
    <property type="gene ID" value="VF_A0516"/>
</dbReference>
<evidence type="ECO:0000256" key="1">
    <source>
        <dbReference type="SAM" id="SignalP"/>
    </source>
</evidence>
<dbReference type="PATRIC" id="fig|312309.11.peg.3121"/>
<dbReference type="STRING" id="312309.VF_A0516"/>
<dbReference type="OrthoDB" id="5592666at2"/>
<gene>
    <name evidence="2" type="ordered locus">VF_A0516</name>
</gene>
<accession>Q5E060</accession>
<dbReference type="KEGG" id="vfi:VF_A0516"/>
<evidence type="ECO:0000313" key="2">
    <source>
        <dbReference type="EMBL" id="AAW87586.1"/>
    </source>
</evidence>
<feature type="signal peptide" evidence="1">
    <location>
        <begin position="1"/>
        <end position="21"/>
    </location>
</feature>
<proteinExistence type="predicted"/>
<organism evidence="2 3">
    <name type="scientific">Aliivibrio fischeri (strain ATCC 700601 / ES114)</name>
    <name type="common">Vibrio fischeri</name>
    <dbReference type="NCBI Taxonomy" id="312309"/>
    <lineage>
        <taxon>Bacteria</taxon>
        <taxon>Pseudomonadati</taxon>
        <taxon>Pseudomonadota</taxon>
        <taxon>Gammaproteobacteria</taxon>
        <taxon>Vibrionales</taxon>
        <taxon>Vibrionaceae</taxon>
        <taxon>Aliivibrio</taxon>
    </lineage>
</organism>
<reference evidence="2 3" key="2">
    <citation type="journal article" date="2008" name="BMC Genomics">
        <title>Comparative genomics-based investigation of resequencing targets in Vibrio fischeri: focus on point miscalls and artefactual expansions.</title>
        <authorList>
            <person name="Mandel M.J."/>
            <person name="Stabb E.V."/>
            <person name="Ruby E.G."/>
        </authorList>
    </citation>
    <scope>NUCLEOTIDE SEQUENCE [LARGE SCALE GENOMIC DNA]</scope>
    <source>
        <strain evidence="3">ATCC 700601 / ES114</strain>
    </source>
</reference>